<dbReference type="EC" id="3.1.13.1" evidence="8"/>
<comment type="function">
    <text evidence="8">3'-5' exoribonuclease that releases 5'-nucleoside monophosphates and is involved in maturation of structured RNAs.</text>
</comment>
<keyword evidence="6 8" id="KW-0269">Exonuclease</keyword>
<dbReference type="AlphaFoldDB" id="A0A1G5RTU1"/>
<evidence type="ECO:0000256" key="8">
    <source>
        <dbReference type="HAMAP-Rule" id="MF_01895"/>
    </source>
</evidence>
<keyword evidence="7 8" id="KW-0694">RNA-binding</keyword>
<evidence type="ECO:0000256" key="9">
    <source>
        <dbReference type="SAM" id="MobiDB-lite"/>
    </source>
</evidence>
<feature type="region of interest" description="Disordered" evidence="9">
    <location>
        <begin position="76"/>
        <end position="106"/>
    </location>
</feature>
<dbReference type="GO" id="GO:0005829">
    <property type="term" value="C:cytosol"/>
    <property type="evidence" value="ECO:0007669"/>
    <property type="project" value="TreeGrafter"/>
</dbReference>
<dbReference type="EMBL" id="FMWK01000003">
    <property type="protein sequence ID" value="SCZ77416.1"/>
    <property type="molecule type" value="Genomic_DNA"/>
</dbReference>
<dbReference type="Gene3D" id="2.40.50.140">
    <property type="entry name" value="Nucleic acid-binding proteins"/>
    <property type="match status" value="3"/>
</dbReference>
<organism evidence="11 12">
    <name type="scientific">Pseudobutyrivibrio xylanivorans</name>
    <dbReference type="NCBI Taxonomy" id="185007"/>
    <lineage>
        <taxon>Bacteria</taxon>
        <taxon>Bacillati</taxon>
        <taxon>Bacillota</taxon>
        <taxon>Clostridia</taxon>
        <taxon>Lachnospirales</taxon>
        <taxon>Lachnospiraceae</taxon>
        <taxon>Pseudobutyrivibrio</taxon>
    </lineage>
</organism>
<protein>
    <recommendedName>
        <fullName evidence="8">Ribonuclease R</fullName>
        <shortName evidence="8">RNase R</shortName>
        <ecNumber evidence="8">3.1.13.1</ecNumber>
    </recommendedName>
</protein>
<evidence type="ECO:0000256" key="2">
    <source>
        <dbReference type="ARBA" id="ARBA00004496"/>
    </source>
</evidence>
<dbReference type="PANTHER" id="PTHR23355">
    <property type="entry name" value="RIBONUCLEASE"/>
    <property type="match status" value="1"/>
</dbReference>
<evidence type="ECO:0000259" key="10">
    <source>
        <dbReference type="PROSITE" id="PS50126"/>
    </source>
</evidence>
<evidence type="ECO:0000256" key="4">
    <source>
        <dbReference type="ARBA" id="ARBA00022722"/>
    </source>
</evidence>
<dbReference type="SMART" id="SM00955">
    <property type="entry name" value="RNB"/>
    <property type="match status" value="1"/>
</dbReference>
<dbReference type="GO" id="GO:0008859">
    <property type="term" value="F:exoribonuclease II activity"/>
    <property type="evidence" value="ECO:0007669"/>
    <property type="project" value="UniProtKB-UniRule"/>
</dbReference>
<dbReference type="NCBIfam" id="TIGR02063">
    <property type="entry name" value="RNase_R"/>
    <property type="match status" value="1"/>
</dbReference>
<dbReference type="InterPro" id="IPR050180">
    <property type="entry name" value="RNR_Ribonuclease"/>
</dbReference>
<evidence type="ECO:0000256" key="3">
    <source>
        <dbReference type="ARBA" id="ARBA00022490"/>
    </source>
</evidence>
<comment type="similarity">
    <text evidence="8">Belongs to the RNR ribonuclease family. RNase R subfamily.</text>
</comment>
<dbReference type="InterPro" id="IPR004476">
    <property type="entry name" value="RNase_II/RNase_R"/>
</dbReference>
<dbReference type="InterPro" id="IPR003029">
    <property type="entry name" value="S1_domain"/>
</dbReference>
<dbReference type="GO" id="GO:0006402">
    <property type="term" value="P:mRNA catabolic process"/>
    <property type="evidence" value="ECO:0007669"/>
    <property type="project" value="TreeGrafter"/>
</dbReference>
<dbReference type="NCBIfam" id="TIGR00358">
    <property type="entry name" value="3_prime_RNase"/>
    <property type="match status" value="1"/>
</dbReference>
<dbReference type="CDD" id="cd04471">
    <property type="entry name" value="S1_RNase_R"/>
    <property type="match status" value="1"/>
</dbReference>
<dbReference type="InterPro" id="IPR012340">
    <property type="entry name" value="NA-bd_OB-fold"/>
</dbReference>
<name>A0A1G5RTU1_PSEXY</name>
<dbReference type="Pfam" id="PF08206">
    <property type="entry name" value="OB_RNB"/>
    <property type="match status" value="1"/>
</dbReference>
<dbReference type="PANTHER" id="PTHR23355:SF9">
    <property type="entry name" value="DIS3-LIKE EXONUCLEASE 2"/>
    <property type="match status" value="1"/>
</dbReference>
<proteinExistence type="inferred from homology"/>
<dbReference type="HAMAP" id="MF_01895">
    <property type="entry name" value="RNase_R"/>
    <property type="match status" value="1"/>
</dbReference>
<dbReference type="InterPro" id="IPR013223">
    <property type="entry name" value="RNase_B_OB_dom"/>
</dbReference>
<evidence type="ECO:0000313" key="11">
    <source>
        <dbReference type="EMBL" id="SCZ77416.1"/>
    </source>
</evidence>
<gene>
    <name evidence="8" type="primary">rnr</name>
    <name evidence="11" type="ORF">SAMN02910350_00735</name>
</gene>
<dbReference type="Proteomes" id="UP000199428">
    <property type="component" value="Unassembled WGS sequence"/>
</dbReference>
<keyword evidence="3 8" id="KW-0963">Cytoplasm</keyword>
<feature type="domain" description="S1 motif" evidence="10">
    <location>
        <begin position="666"/>
        <end position="746"/>
    </location>
</feature>
<dbReference type="Pfam" id="PF00773">
    <property type="entry name" value="RNB"/>
    <property type="match status" value="1"/>
</dbReference>
<evidence type="ECO:0000256" key="5">
    <source>
        <dbReference type="ARBA" id="ARBA00022801"/>
    </source>
</evidence>
<comment type="subcellular location">
    <subcellularLocation>
        <location evidence="2 8">Cytoplasm</location>
    </subcellularLocation>
</comment>
<dbReference type="RefSeq" id="WP_090161326.1">
    <property type="nucleotide sequence ID" value="NZ_FMWK01000003.1"/>
</dbReference>
<accession>A0A1G5RTU1</accession>
<dbReference type="Pfam" id="PF17876">
    <property type="entry name" value="CSD2"/>
    <property type="match status" value="1"/>
</dbReference>
<keyword evidence="5 8" id="KW-0378">Hydrolase</keyword>
<dbReference type="GO" id="GO:0003723">
    <property type="term" value="F:RNA binding"/>
    <property type="evidence" value="ECO:0007669"/>
    <property type="project" value="UniProtKB-UniRule"/>
</dbReference>
<evidence type="ECO:0000256" key="6">
    <source>
        <dbReference type="ARBA" id="ARBA00022839"/>
    </source>
</evidence>
<reference evidence="11 12" key="1">
    <citation type="submission" date="2016-10" db="EMBL/GenBank/DDBJ databases">
        <authorList>
            <person name="de Groot N.N."/>
        </authorList>
    </citation>
    <scope>NUCLEOTIDE SEQUENCE [LARGE SCALE GENOMIC DNA]</scope>
    <source>
        <strain evidence="11 12">DSM 10317</strain>
    </source>
</reference>
<dbReference type="PROSITE" id="PS50126">
    <property type="entry name" value="S1"/>
    <property type="match status" value="1"/>
</dbReference>
<sequence length="751" mass="84930">MKDFDKQRHFLMDVFKSPAYIPMKKKDLEILLDVEKDKRAEFAEVLQDLVDDGQVEITKRGKYQIPENRPKFIKTKDHRSKKGTKAETAAKKQSLNQVAKRANRPSDDNIEPDIIGRFISHKDGFGFIEVEGQEEDYFVGRDNTGFAMQDDIVAAVLTFGAPGKRQEARVVRIITHGFSDVVGTYEDSGTFGFVVADSQKMLRDIFIPSGKSMGAVSGHKVVCHIDDYGDDDHKPEGHITEILGHKNDPGVDILSIVKAFGITTEFPDKVIKQASTVAKPVSEADMAGRNDIRDLCVVTIDGEDTKDIDDGVSLVMDGDNYVLGVHIADVTNYVQESSALDVEALKRGTSVYLADRVIPMLPHTLSNGMCSLNEGEDRLALSCIMTFDKKGNLVDHEICESVIHSNHRMTYTSVYAIMTGDAQEREKYADVAEMIDKMYELSKILRAKRKKRGSIDFDFPETHILIDENGKVVGLAPYERNDAHKLIEDFMLAANETVAEHFNLMESPFVYRVHGAPDPEKMQTLGKFLGACGYSLKGNKDSIHPKEIQKMLDSLKGHEDEAVITKMTLRCMQQAKYDTECKGHFGLAAQYYCHFTSPIRRYPDLQIHRIIKDHLRGRMNERKLSHYESILPQVALETSKLERRAEDCEREVDKLKMVQYMKEFIGQEFEGSISSITGWGMYVELENTVEGLVHVSTLYDDHYEFIEENLTLVGERTGRTFKLGQPVTVVLDSVDEQARTIDFVLTEFQRF</sequence>
<evidence type="ECO:0000256" key="7">
    <source>
        <dbReference type="ARBA" id="ARBA00022884"/>
    </source>
</evidence>
<dbReference type="Pfam" id="PF00575">
    <property type="entry name" value="S1"/>
    <property type="match status" value="1"/>
</dbReference>
<comment type="catalytic activity">
    <reaction evidence="1 8">
        <text>Exonucleolytic cleavage in the 3'- to 5'-direction to yield nucleoside 5'-phosphates.</text>
        <dbReference type="EC" id="3.1.13.1"/>
    </reaction>
</comment>
<dbReference type="InterPro" id="IPR001900">
    <property type="entry name" value="RNase_II/R"/>
</dbReference>
<dbReference type="InterPro" id="IPR040476">
    <property type="entry name" value="CSD2"/>
</dbReference>
<dbReference type="InterPro" id="IPR011805">
    <property type="entry name" value="RNase_R"/>
</dbReference>
<dbReference type="SMART" id="SM00316">
    <property type="entry name" value="S1"/>
    <property type="match status" value="1"/>
</dbReference>
<evidence type="ECO:0000313" key="12">
    <source>
        <dbReference type="Proteomes" id="UP000199428"/>
    </source>
</evidence>
<keyword evidence="4 8" id="KW-0540">Nuclease</keyword>
<dbReference type="SUPFAM" id="SSF50249">
    <property type="entry name" value="Nucleic acid-binding proteins"/>
    <property type="match status" value="4"/>
</dbReference>
<evidence type="ECO:0000256" key="1">
    <source>
        <dbReference type="ARBA" id="ARBA00001849"/>
    </source>
</evidence>